<evidence type="ECO:0000313" key="2">
    <source>
        <dbReference type="Proteomes" id="UP001497680"/>
    </source>
</evidence>
<organism evidence="1 2">
    <name type="scientific">Hypoxylon rubiginosum</name>
    <dbReference type="NCBI Taxonomy" id="110542"/>
    <lineage>
        <taxon>Eukaryota</taxon>
        <taxon>Fungi</taxon>
        <taxon>Dikarya</taxon>
        <taxon>Ascomycota</taxon>
        <taxon>Pezizomycotina</taxon>
        <taxon>Sordariomycetes</taxon>
        <taxon>Xylariomycetidae</taxon>
        <taxon>Xylariales</taxon>
        <taxon>Hypoxylaceae</taxon>
        <taxon>Hypoxylon</taxon>
    </lineage>
</organism>
<keyword evidence="2" id="KW-1185">Reference proteome</keyword>
<accession>A0ACC0DB11</accession>
<proteinExistence type="predicted"/>
<sequence length="405" mass="45127">MPFARGVTRLPIRAIPSLAIIPSRPSTTPRISNADSSNRNTLACSRRYHLEGLVLAPVVFSGLFVALWTWKCLMLVTFQNKIIYMPGLPPNARWEKIQDYISRCGGLQWREERARAADGTDLALCVTDVDLGPGVTSTPTSTSTSASSPGRPDTAFYVLYFQGPHSSIPPRLPDLSSALCMLKRQSMQWHGKSVRCTMVCLSYRGYWTSRGRPTEKGINMDASAALNWISQLHHKFHGGGAEESRPSAKLVLWGQSIGAGVATNLAAEAPMPAGVHLDSIILETPFTSIRAMLEVLYPQKWLPYRHLWPFLRSQLDSWKNLGTISQKYRNGESPPKVFILEAAKDELVPLELSQKLYDRCLDVHLPVTRKAVAGAFHNDTMFRGEGRRAVSEFLSYRISSTRVRT</sequence>
<evidence type="ECO:0000313" key="1">
    <source>
        <dbReference type="EMBL" id="KAI6089804.1"/>
    </source>
</evidence>
<dbReference type="EMBL" id="MU394294">
    <property type="protein sequence ID" value="KAI6089804.1"/>
    <property type="molecule type" value="Genomic_DNA"/>
</dbReference>
<reference evidence="1 2" key="1">
    <citation type="journal article" date="2022" name="New Phytol.">
        <title>Ecological generalism drives hyperdiversity of secondary metabolite gene clusters in xylarialean endophytes.</title>
        <authorList>
            <person name="Franco M.E.E."/>
            <person name="Wisecaver J.H."/>
            <person name="Arnold A.E."/>
            <person name="Ju Y.M."/>
            <person name="Slot J.C."/>
            <person name="Ahrendt S."/>
            <person name="Moore L.P."/>
            <person name="Eastman K.E."/>
            <person name="Scott K."/>
            <person name="Konkel Z."/>
            <person name="Mondo S.J."/>
            <person name="Kuo A."/>
            <person name="Hayes R.D."/>
            <person name="Haridas S."/>
            <person name="Andreopoulos B."/>
            <person name="Riley R."/>
            <person name="LaButti K."/>
            <person name="Pangilinan J."/>
            <person name="Lipzen A."/>
            <person name="Amirebrahimi M."/>
            <person name="Yan J."/>
            <person name="Adam C."/>
            <person name="Keymanesh K."/>
            <person name="Ng V."/>
            <person name="Louie K."/>
            <person name="Northen T."/>
            <person name="Drula E."/>
            <person name="Henrissat B."/>
            <person name="Hsieh H.M."/>
            <person name="Youens-Clark K."/>
            <person name="Lutzoni F."/>
            <person name="Miadlikowska J."/>
            <person name="Eastwood D.C."/>
            <person name="Hamelin R.C."/>
            <person name="Grigoriev I.V."/>
            <person name="U'Ren J.M."/>
        </authorList>
    </citation>
    <scope>NUCLEOTIDE SEQUENCE [LARGE SCALE GENOMIC DNA]</scope>
    <source>
        <strain evidence="1 2">ER1909</strain>
    </source>
</reference>
<comment type="caution">
    <text evidence="1">The sequence shown here is derived from an EMBL/GenBank/DDBJ whole genome shotgun (WGS) entry which is preliminary data.</text>
</comment>
<name>A0ACC0DB11_9PEZI</name>
<dbReference type="Proteomes" id="UP001497680">
    <property type="component" value="Unassembled WGS sequence"/>
</dbReference>
<protein>
    <submittedName>
        <fullName evidence="1">Alpha/beta-hydrolase</fullName>
    </submittedName>
</protein>
<gene>
    <name evidence="1" type="ORF">F4821DRAFT_230944</name>
</gene>